<dbReference type="Proteomes" id="UP001528411">
    <property type="component" value="Unassembled WGS sequence"/>
</dbReference>
<dbReference type="CDD" id="cd11386">
    <property type="entry name" value="MCP_signal"/>
    <property type="match status" value="1"/>
</dbReference>
<name>A0ABT5FCF3_9GAMM</name>
<evidence type="ECO:0000259" key="7">
    <source>
        <dbReference type="PROSITE" id="PS50885"/>
    </source>
</evidence>
<keyword evidence="5" id="KW-0175">Coiled coil</keyword>
<proteinExistence type="inferred from homology"/>
<dbReference type="CDD" id="cd06225">
    <property type="entry name" value="HAMP"/>
    <property type="match status" value="1"/>
</dbReference>
<dbReference type="InterPro" id="IPR003660">
    <property type="entry name" value="HAMP_dom"/>
</dbReference>
<evidence type="ECO:0000256" key="1">
    <source>
        <dbReference type="ARBA" id="ARBA00004370"/>
    </source>
</evidence>
<comment type="similarity">
    <text evidence="3">Belongs to the methyl-accepting chemotaxis (MCP) protein family.</text>
</comment>
<organism evidence="8 9">
    <name type="scientific">Psychrosphaera algicola</name>
    <dbReference type="NCBI Taxonomy" id="3023714"/>
    <lineage>
        <taxon>Bacteria</taxon>
        <taxon>Pseudomonadati</taxon>
        <taxon>Pseudomonadota</taxon>
        <taxon>Gammaproteobacteria</taxon>
        <taxon>Alteromonadales</taxon>
        <taxon>Pseudoalteromonadaceae</taxon>
        <taxon>Psychrosphaera</taxon>
    </lineage>
</organism>
<dbReference type="InterPro" id="IPR004089">
    <property type="entry name" value="MCPsignal_dom"/>
</dbReference>
<evidence type="ECO:0000313" key="9">
    <source>
        <dbReference type="Proteomes" id="UP001528411"/>
    </source>
</evidence>
<evidence type="ECO:0000313" key="8">
    <source>
        <dbReference type="EMBL" id="MDC2889231.1"/>
    </source>
</evidence>
<evidence type="ECO:0000256" key="4">
    <source>
        <dbReference type="PROSITE-ProRule" id="PRU00284"/>
    </source>
</evidence>
<dbReference type="EMBL" id="JAQOMS010000002">
    <property type="protein sequence ID" value="MDC2889231.1"/>
    <property type="molecule type" value="Genomic_DNA"/>
</dbReference>
<dbReference type="Pfam" id="PF00015">
    <property type="entry name" value="MCPsignal"/>
    <property type="match status" value="1"/>
</dbReference>
<reference evidence="8 9" key="1">
    <citation type="submission" date="2023-01" db="EMBL/GenBank/DDBJ databases">
        <title>Psychrosphaera sp. nov., isolated from marine algae.</title>
        <authorList>
            <person name="Bayburt H."/>
            <person name="Choi B.J."/>
            <person name="Kim J.M."/>
            <person name="Choi D.G."/>
            <person name="Jeon C.O."/>
        </authorList>
    </citation>
    <scope>NUCLEOTIDE SEQUENCE [LARGE SCALE GENOMIC DNA]</scope>
    <source>
        <strain evidence="8 9">G1-22</strain>
    </source>
</reference>
<dbReference type="SMART" id="SM00304">
    <property type="entry name" value="HAMP"/>
    <property type="match status" value="1"/>
</dbReference>
<protein>
    <submittedName>
        <fullName evidence="8">HAMP domain-containing methyl-accepting chemotaxis protein</fullName>
    </submittedName>
</protein>
<comment type="caution">
    <text evidence="8">The sequence shown here is derived from an EMBL/GenBank/DDBJ whole genome shotgun (WGS) entry which is preliminary data.</text>
</comment>
<sequence>MRSSSMALSPSEQSWLPWFGENGKLSLGLSCYLNNQHYGFIEKTFEGIATTRLELLRDWTENQWHSLQNIADEIRNLTTKEVSDALNAKLKQSSDMSELFVIDQQGTVLSSSYTNQIGVRVAEGRVLKEAFSEPFLHGPYVDQTTLKLGNTSSKFHDAVTLMFYLPLTLNNNQKICLCGRVPNDVLGDLIQREAGHIYQDSGDNYLFMVNSKFDSSIKTGTALSRSRFEDRTFSLGDNLKDGVKTEWGVVRVQHHTELELRFTDPATGQLHPGVRETIKNGQNLFVTYPGYSDYRHIPVIGKGLTFSLPGSRDTWGMMCEGDLEEVYRRRSLSLNLLKLQVSSNIVVAASAPICHELLGMSWLMSGLATLGLIVISGKIFSNLGTSKVAKRLQKMTDVIRGIAEGGGNLKQRLKVSVLPNDETGQLGRWVNSFIDSLDSTVGKVIQVSDEVKEAKTVLIQKQDEFSLNANQVLQEMQQLLDQLEMQLGNIQNATQEVVQIRSGLESAAEQSVNQFKTVQTQTDEIRGSIEQSTSTIQDLNNHANNVGSVVGMISQVADQTNLLALNAAIEAARAGEQGRGFAVVADEVRNLARRTGEATAEISILVTNIQENAKHAVTVMEDGVAGIEQGLLSTEETLTDDQGLGSTVAHMLSTLSDINQKGTEQLESAKQVADITSSLQASLSEVKVSTSSVDVSAVRLERLMSRFQVSEN</sequence>
<gene>
    <name evidence="8" type="ORF">PN838_11200</name>
</gene>
<dbReference type="PANTHER" id="PTHR32089">
    <property type="entry name" value="METHYL-ACCEPTING CHEMOTAXIS PROTEIN MCPB"/>
    <property type="match status" value="1"/>
</dbReference>
<comment type="subcellular location">
    <subcellularLocation>
        <location evidence="1">Membrane</location>
    </subcellularLocation>
</comment>
<dbReference type="PANTHER" id="PTHR32089:SF112">
    <property type="entry name" value="LYSOZYME-LIKE PROTEIN-RELATED"/>
    <property type="match status" value="1"/>
</dbReference>
<accession>A0ABT5FCF3</accession>
<evidence type="ECO:0000259" key="6">
    <source>
        <dbReference type="PROSITE" id="PS50111"/>
    </source>
</evidence>
<evidence type="ECO:0000256" key="5">
    <source>
        <dbReference type="SAM" id="Coils"/>
    </source>
</evidence>
<keyword evidence="9" id="KW-1185">Reference proteome</keyword>
<dbReference type="PROSITE" id="PS50111">
    <property type="entry name" value="CHEMOTAXIS_TRANSDUC_2"/>
    <property type="match status" value="1"/>
</dbReference>
<evidence type="ECO:0000256" key="3">
    <source>
        <dbReference type="ARBA" id="ARBA00029447"/>
    </source>
</evidence>
<dbReference type="SMART" id="SM00283">
    <property type="entry name" value="MA"/>
    <property type="match status" value="1"/>
</dbReference>
<dbReference type="PROSITE" id="PS50885">
    <property type="entry name" value="HAMP"/>
    <property type="match status" value="1"/>
</dbReference>
<feature type="coiled-coil region" evidence="5">
    <location>
        <begin position="466"/>
        <end position="510"/>
    </location>
</feature>
<feature type="domain" description="HAMP" evidence="7">
    <location>
        <begin position="386"/>
        <end position="442"/>
    </location>
</feature>
<keyword evidence="2 4" id="KW-0807">Transducer</keyword>
<evidence type="ECO:0000256" key="2">
    <source>
        <dbReference type="ARBA" id="ARBA00023224"/>
    </source>
</evidence>
<dbReference type="RefSeq" id="WP_215961828.1">
    <property type="nucleotide sequence ID" value="NZ_JAQOMS010000002.1"/>
</dbReference>
<feature type="domain" description="Methyl-accepting transducer" evidence="6">
    <location>
        <begin position="447"/>
        <end position="680"/>
    </location>
</feature>